<evidence type="ECO:0000313" key="2">
    <source>
        <dbReference type="EMBL" id="MCD9637720.1"/>
    </source>
</evidence>
<accession>A0ABS8UUC2</accession>
<evidence type="ECO:0000256" key="1">
    <source>
        <dbReference type="SAM" id="MobiDB-lite"/>
    </source>
</evidence>
<proteinExistence type="predicted"/>
<gene>
    <name evidence="2" type="ORF">HAX54_021158</name>
</gene>
<sequence>MAIDMHAANQHLCFTGTMQEDMEFTRNGPVCHKVFRVRHTGEESRRGIRKHVLEQEGEKRLG</sequence>
<organism evidence="2 3">
    <name type="scientific">Datura stramonium</name>
    <name type="common">Jimsonweed</name>
    <name type="synonym">Common thornapple</name>
    <dbReference type="NCBI Taxonomy" id="4076"/>
    <lineage>
        <taxon>Eukaryota</taxon>
        <taxon>Viridiplantae</taxon>
        <taxon>Streptophyta</taxon>
        <taxon>Embryophyta</taxon>
        <taxon>Tracheophyta</taxon>
        <taxon>Spermatophyta</taxon>
        <taxon>Magnoliopsida</taxon>
        <taxon>eudicotyledons</taxon>
        <taxon>Gunneridae</taxon>
        <taxon>Pentapetalae</taxon>
        <taxon>asterids</taxon>
        <taxon>lamiids</taxon>
        <taxon>Solanales</taxon>
        <taxon>Solanaceae</taxon>
        <taxon>Solanoideae</taxon>
        <taxon>Datureae</taxon>
        <taxon>Datura</taxon>
    </lineage>
</organism>
<name>A0ABS8UUC2_DATST</name>
<keyword evidence="3" id="KW-1185">Reference proteome</keyword>
<evidence type="ECO:0000313" key="3">
    <source>
        <dbReference type="Proteomes" id="UP000823775"/>
    </source>
</evidence>
<dbReference type="Proteomes" id="UP000823775">
    <property type="component" value="Unassembled WGS sequence"/>
</dbReference>
<dbReference type="EMBL" id="JACEIK010002543">
    <property type="protein sequence ID" value="MCD9637720.1"/>
    <property type="molecule type" value="Genomic_DNA"/>
</dbReference>
<feature type="region of interest" description="Disordered" evidence="1">
    <location>
        <begin position="42"/>
        <end position="62"/>
    </location>
</feature>
<feature type="non-terminal residue" evidence="2">
    <location>
        <position position="62"/>
    </location>
</feature>
<comment type="caution">
    <text evidence="2">The sequence shown here is derived from an EMBL/GenBank/DDBJ whole genome shotgun (WGS) entry which is preliminary data.</text>
</comment>
<protein>
    <submittedName>
        <fullName evidence="2">Uncharacterized protein</fullName>
    </submittedName>
</protein>
<reference evidence="2 3" key="1">
    <citation type="journal article" date="2021" name="BMC Genomics">
        <title>Datura genome reveals duplications of psychoactive alkaloid biosynthetic genes and high mutation rate following tissue culture.</title>
        <authorList>
            <person name="Rajewski A."/>
            <person name="Carter-House D."/>
            <person name="Stajich J."/>
            <person name="Litt A."/>
        </authorList>
    </citation>
    <scope>NUCLEOTIDE SEQUENCE [LARGE SCALE GENOMIC DNA]</scope>
    <source>
        <strain evidence="2">AR-01</strain>
    </source>
</reference>